<evidence type="ECO:0000256" key="8">
    <source>
        <dbReference type="SAM" id="Phobius"/>
    </source>
</evidence>
<feature type="transmembrane region" description="Helical" evidence="8">
    <location>
        <begin position="53"/>
        <end position="86"/>
    </location>
</feature>
<keyword evidence="6 8" id="KW-1133">Transmembrane helix</keyword>
<keyword evidence="5 8" id="KW-0812">Transmembrane</keyword>
<keyword evidence="4" id="KW-1003">Cell membrane</keyword>
<comment type="similarity">
    <text evidence="2">Belongs to the AzlC family.</text>
</comment>
<feature type="transmembrane region" description="Helical" evidence="8">
    <location>
        <begin position="22"/>
        <end position="41"/>
    </location>
</feature>
<dbReference type="InterPro" id="IPR011606">
    <property type="entry name" value="Brnchd-chn_aa_trnsp_permease"/>
</dbReference>
<dbReference type="PANTHER" id="PTHR34979">
    <property type="entry name" value="INNER MEMBRANE PROTEIN YGAZ"/>
    <property type="match status" value="1"/>
</dbReference>
<dbReference type="GO" id="GO:0005886">
    <property type="term" value="C:plasma membrane"/>
    <property type="evidence" value="ECO:0007669"/>
    <property type="project" value="UniProtKB-SubCell"/>
</dbReference>
<feature type="transmembrane region" description="Helical" evidence="8">
    <location>
        <begin position="166"/>
        <end position="185"/>
    </location>
</feature>
<comment type="subcellular location">
    <subcellularLocation>
        <location evidence="1">Cell membrane</location>
        <topology evidence="1">Multi-pass membrane protein</topology>
    </subcellularLocation>
</comment>
<sequence>MHKAAQEVHAPETSVWRALGDVSPLCLAVLPWGILCGSLGLQMGFSALQTQAMSLLVFAGAVQLSGTMMVGNAAGLPAVLGSTLVISARHLLYGAHFRQYITPLPLKWRLGLGFLLTDEMYALSTAHTTKQGRFSKHYALYTGAAFYVGWNLATLAGILAGSQLKALEAIGLDFAIAATFIALTVPSIKTRPVLLCALASGISMLLFTYYHIPNALIIATGVGMVAGLMAESLPTRRAST</sequence>
<reference evidence="9" key="1">
    <citation type="submission" date="2022-09" db="EMBL/GenBank/DDBJ databases">
        <authorList>
            <person name="Li Z.-J."/>
        </authorList>
    </citation>
    <scope>NUCLEOTIDE SEQUENCE</scope>
    <source>
        <strain evidence="9">TGB11</strain>
    </source>
</reference>
<evidence type="ECO:0000256" key="2">
    <source>
        <dbReference type="ARBA" id="ARBA00010735"/>
    </source>
</evidence>
<protein>
    <submittedName>
        <fullName evidence="9">AzlC family ABC transporter permease</fullName>
    </submittedName>
</protein>
<dbReference type="Pfam" id="PF03591">
    <property type="entry name" value="AzlC"/>
    <property type="match status" value="1"/>
</dbReference>
<dbReference type="GO" id="GO:1903785">
    <property type="term" value="P:L-valine transmembrane transport"/>
    <property type="evidence" value="ECO:0007669"/>
    <property type="project" value="TreeGrafter"/>
</dbReference>
<dbReference type="Proteomes" id="UP001164748">
    <property type="component" value="Chromosome"/>
</dbReference>
<evidence type="ECO:0000313" key="10">
    <source>
        <dbReference type="Proteomes" id="UP001164748"/>
    </source>
</evidence>
<dbReference type="AlphaFoldDB" id="A0AA47LQH8"/>
<feature type="transmembrane region" description="Helical" evidence="8">
    <location>
        <begin position="138"/>
        <end position="160"/>
    </location>
</feature>
<proteinExistence type="inferred from homology"/>
<dbReference type="RefSeq" id="WP_269578342.1">
    <property type="nucleotide sequence ID" value="NZ_CP114588.1"/>
</dbReference>
<dbReference type="PANTHER" id="PTHR34979:SF1">
    <property type="entry name" value="INNER MEMBRANE PROTEIN YGAZ"/>
    <property type="match status" value="1"/>
</dbReference>
<evidence type="ECO:0000256" key="5">
    <source>
        <dbReference type="ARBA" id="ARBA00022692"/>
    </source>
</evidence>
<keyword evidence="3" id="KW-0813">Transport</keyword>
<dbReference type="EMBL" id="CP114588">
    <property type="protein sequence ID" value="WBA07729.1"/>
    <property type="molecule type" value="Genomic_DNA"/>
</dbReference>
<organism evidence="9 10">
    <name type="scientific">Salinivibrio kushneri</name>
    <dbReference type="NCBI Taxonomy" id="1908198"/>
    <lineage>
        <taxon>Bacteria</taxon>
        <taxon>Pseudomonadati</taxon>
        <taxon>Pseudomonadota</taxon>
        <taxon>Gammaproteobacteria</taxon>
        <taxon>Vibrionales</taxon>
        <taxon>Vibrionaceae</taxon>
        <taxon>Salinivibrio</taxon>
    </lineage>
</organism>
<evidence type="ECO:0000256" key="1">
    <source>
        <dbReference type="ARBA" id="ARBA00004651"/>
    </source>
</evidence>
<gene>
    <name evidence="9" type="ORF">N8M53_07595</name>
</gene>
<evidence type="ECO:0000256" key="7">
    <source>
        <dbReference type="ARBA" id="ARBA00023136"/>
    </source>
</evidence>
<feature type="transmembrane region" description="Helical" evidence="8">
    <location>
        <begin position="216"/>
        <end position="234"/>
    </location>
</feature>
<evidence type="ECO:0000256" key="6">
    <source>
        <dbReference type="ARBA" id="ARBA00022989"/>
    </source>
</evidence>
<feature type="transmembrane region" description="Helical" evidence="8">
    <location>
        <begin position="192"/>
        <end position="210"/>
    </location>
</feature>
<accession>A0AA47LQH8</accession>
<evidence type="ECO:0000256" key="4">
    <source>
        <dbReference type="ARBA" id="ARBA00022475"/>
    </source>
</evidence>
<evidence type="ECO:0000256" key="3">
    <source>
        <dbReference type="ARBA" id="ARBA00022448"/>
    </source>
</evidence>
<evidence type="ECO:0000313" key="9">
    <source>
        <dbReference type="EMBL" id="WBA07729.1"/>
    </source>
</evidence>
<name>A0AA47LQH8_9GAMM</name>
<keyword evidence="7 8" id="KW-0472">Membrane</keyword>